<dbReference type="Proteomes" id="UP000316968">
    <property type="component" value="Chromosome"/>
</dbReference>
<comment type="function">
    <text evidence="9">Has an important function as a repair enzyme for proteins that have been inactivated by oxidation. Catalyzes the reversible oxidation-reduction of methionine sulfoxide in proteins to methionine.</text>
</comment>
<dbReference type="RefSeq" id="WP_141446021.1">
    <property type="nucleotide sequence ID" value="NZ_CBCSAZ010000001.1"/>
</dbReference>
<evidence type="ECO:0000256" key="5">
    <source>
        <dbReference type="ARBA" id="ARBA00047806"/>
    </source>
</evidence>
<dbReference type="FunFam" id="3.30.1060.10:FF:000003">
    <property type="entry name" value="Peptide methionine sulfoxide reductase MsrA"/>
    <property type="match status" value="1"/>
</dbReference>
<dbReference type="InterPro" id="IPR011057">
    <property type="entry name" value="Mss4-like_sf"/>
</dbReference>
<comment type="similarity">
    <text evidence="1 9">Belongs to the MsrA Met sulfoxide reductase family.</text>
</comment>
<evidence type="ECO:0000256" key="7">
    <source>
        <dbReference type="ARBA" id="ARBA00048782"/>
    </source>
</evidence>
<dbReference type="InterPro" id="IPR036509">
    <property type="entry name" value="Met_Sox_Rdtase_MsrA_sf"/>
</dbReference>
<dbReference type="SUPFAM" id="SSF51316">
    <property type="entry name" value="Mss4-like"/>
    <property type="match status" value="1"/>
</dbReference>
<dbReference type="GO" id="GO:0033743">
    <property type="term" value="F:peptide-methionine (R)-S-oxide reductase activity"/>
    <property type="evidence" value="ECO:0007669"/>
    <property type="project" value="UniProtKB-UniRule"/>
</dbReference>
<dbReference type="HAMAP" id="MF_01401">
    <property type="entry name" value="MsrA"/>
    <property type="match status" value="1"/>
</dbReference>
<dbReference type="Pfam" id="PF01625">
    <property type="entry name" value="PMSR"/>
    <property type="match status" value="1"/>
</dbReference>
<feature type="active site" evidence="9">
    <location>
        <position position="18"/>
    </location>
</feature>
<evidence type="ECO:0000256" key="9">
    <source>
        <dbReference type="HAMAP-Rule" id="MF_01401"/>
    </source>
</evidence>
<keyword evidence="3 8" id="KW-0560">Oxidoreductase</keyword>
<reference evidence="11 12" key="1">
    <citation type="submission" date="2019-06" db="EMBL/GenBank/DDBJ databases">
        <title>Saccharibacillus brassicae sp. nov., an endophytic bacterium isolated from Chinese cabbage seeds (Brassica pekinensis).</title>
        <authorList>
            <person name="Jiang L."/>
            <person name="Lee J."/>
            <person name="Kim S.W."/>
        </authorList>
    </citation>
    <scope>NUCLEOTIDE SEQUENCE [LARGE SCALE GENOMIC DNA]</scope>
    <source>
        <strain evidence="12">KCTC 43072 / ATSA2</strain>
    </source>
</reference>
<evidence type="ECO:0000256" key="3">
    <source>
        <dbReference type="ARBA" id="ARBA00023002"/>
    </source>
</evidence>
<dbReference type="GO" id="GO:0033744">
    <property type="term" value="F:L-methionine:thioredoxin-disulfide S-oxidoreductase activity"/>
    <property type="evidence" value="ECO:0007669"/>
    <property type="project" value="RHEA"/>
</dbReference>
<dbReference type="Pfam" id="PF01641">
    <property type="entry name" value="SelR"/>
    <property type="match status" value="1"/>
</dbReference>
<dbReference type="OrthoDB" id="4174719at2"/>
<dbReference type="NCBIfam" id="TIGR00401">
    <property type="entry name" value="msrA"/>
    <property type="match status" value="1"/>
</dbReference>
<dbReference type="Gene3D" id="2.170.150.20">
    <property type="entry name" value="Peptide methionine sulfoxide reductase"/>
    <property type="match status" value="1"/>
</dbReference>
<comment type="similarity">
    <text evidence="2 8">Belongs to the MsrB Met sulfoxide reductase family.</text>
</comment>
<evidence type="ECO:0000256" key="8">
    <source>
        <dbReference type="HAMAP-Rule" id="MF_01400"/>
    </source>
</evidence>
<sequence>MADYSSSMIEKATFAGGCFWCMVTPFEDLPGIVKVVSGYTGGHTENPTYKEVCSETTGHVEAVQITFNPDIFRYEKLLELFWQQIDPTDGGGQFHDRGSSYGTAIFYHTEEQRIKAEASKKALAESGRFDKPIVTPIRPAETFYEAEEYHQDYHKKNPGHYNRYKKASGREAFIENNWKTPVDKSDLKQRLSEMQYNVTQKSGTEPAFHNEFWDHHGEGIYVDIVSGEPLFSSLDKYDSGCGWPSFTRPIRDYHVKEKVDLTHFMIRTEVRSKEADSHLGHVFDDGPGPDGLRYCINSAALRFVPADKLEEEGYGEYRAMFAQA</sequence>
<comment type="catalytic activity">
    <reaction evidence="7 9">
        <text>[thioredoxin]-disulfide + L-methionine + H2O = L-methionine (S)-S-oxide + [thioredoxin]-dithiol</text>
        <dbReference type="Rhea" id="RHEA:19993"/>
        <dbReference type="Rhea" id="RHEA-COMP:10698"/>
        <dbReference type="Rhea" id="RHEA-COMP:10700"/>
        <dbReference type="ChEBI" id="CHEBI:15377"/>
        <dbReference type="ChEBI" id="CHEBI:29950"/>
        <dbReference type="ChEBI" id="CHEBI:50058"/>
        <dbReference type="ChEBI" id="CHEBI:57844"/>
        <dbReference type="ChEBI" id="CHEBI:58772"/>
        <dbReference type="EC" id="1.8.4.11"/>
    </reaction>
</comment>
<dbReference type="KEGG" id="saca:FFV09_01405"/>
<dbReference type="PROSITE" id="PS51790">
    <property type="entry name" value="MSRB"/>
    <property type="match status" value="1"/>
</dbReference>
<name>A0A4Y6UPS3_SACBS</name>
<comment type="catalytic activity">
    <reaction evidence="6 8">
        <text>L-methionyl-[protein] + [thioredoxin]-disulfide + H2O = L-methionyl-(R)-S-oxide-[protein] + [thioredoxin]-dithiol</text>
        <dbReference type="Rhea" id="RHEA:24164"/>
        <dbReference type="Rhea" id="RHEA-COMP:10698"/>
        <dbReference type="Rhea" id="RHEA-COMP:10700"/>
        <dbReference type="Rhea" id="RHEA-COMP:12313"/>
        <dbReference type="Rhea" id="RHEA-COMP:12314"/>
        <dbReference type="ChEBI" id="CHEBI:15377"/>
        <dbReference type="ChEBI" id="CHEBI:16044"/>
        <dbReference type="ChEBI" id="CHEBI:29950"/>
        <dbReference type="ChEBI" id="CHEBI:45764"/>
        <dbReference type="ChEBI" id="CHEBI:50058"/>
        <dbReference type="EC" id="1.8.4.12"/>
    </reaction>
</comment>
<evidence type="ECO:0000256" key="4">
    <source>
        <dbReference type="ARBA" id="ARBA00023268"/>
    </source>
</evidence>
<proteinExistence type="inferred from homology"/>
<dbReference type="EC" id="1.8.4.11" evidence="9"/>
<organism evidence="11 12">
    <name type="scientific">Saccharibacillus brassicae</name>
    <dbReference type="NCBI Taxonomy" id="2583377"/>
    <lineage>
        <taxon>Bacteria</taxon>
        <taxon>Bacillati</taxon>
        <taxon>Bacillota</taxon>
        <taxon>Bacilli</taxon>
        <taxon>Bacillales</taxon>
        <taxon>Paenibacillaceae</taxon>
        <taxon>Saccharibacillus</taxon>
    </lineage>
</organism>
<gene>
    <name evidence="9 11" type="primary">msrA</name>
    <name evidence="8" type="synonym">msrB</name>
    <name evidence="11" type="ORF">FFV09_01405</name>
</gene>
<keyword evidence="12" id="KW-1185">Reference proteome</keyword>
<evidence type="ECO:0000256" key="1">
    <source>
        <dbReference type="ARBA" id="ARBA00005591"/>
    </source>
</evidence>
<protein>
    <recommendedName>
        <fullName evidence="8 9">Multifunctional fusion protein</fullName>
    </recommendedName>
    <domain>
        <recommendedName>
            <fullName evidence="9">Peptide methionine sulfoxide reductase MsrA</fullName>
            <shortName evidence="9">Protein-methionine-S-oxide reductase</shortName>
            <ecNumber evidence="9">1.8.4.11</ecNumber>
        </recommendedName>
        <alternativeName>
            <fullName evidence="9">Peptide-methionine (S)-S-oxide reductase</fullName>
            <shortName evidence="9">Peptide Met(O) reductase</shortName>
        </alternativeName>
    </domain>
    <domain>
        <recommendedName>
            <fullName evidence="8">Peptide methionine sulfoxide reductase MsrB</fullName>
            <ecNumber evidence="8">1.8.4.12</ecNumber>
        </recommendedName>
        <alternativeName>
            <fullName evidence="8">Peptide-methionine (R)-S-oxide reductase</fullName>
        </alternativeName>
    </domain>
</protein>
<dbReference type="SUPFAM" id="SSF55068">
    <property type="entry name" value="Peptide methionine sulfoxide reductase"/>
    <property type="match status" value="1"/>
</dbReference>
<keyword evidence="4" id="KW-0511">Multifunctional enzyme</keyword>
<dbReference type="Gene3D" id="3.30.1060.10">
    <property type="entry name" value="Peptide methionine sulphoxide reductase MsrA"/>
    <property type="match status" value="1"/>
</dbReference>
<dbReference type="InterPro" id="IPR002579">
    <property type="entry name" value="Met_Sox_Rdtase_MsrB_dom"/>
</dbReference>
<dbReference type="InterPro" id="IPR002569">
    <property type="entry name" value="Met_Sox_Rdtase_MsrA_dom"/>
</dbReference>
<dbReference type="EMBL" id="CP041217">
    <property type="protein sequence ID" value="QDH19632.1"/>
    <property type="molecule type" value="Genomic_DNA"/>
</dbReference>
<evidence type="ECO:0000256" key="6">
    <source>
        <dbReference type="ARBA" id="ARBA00048488"/>
    </source>
</evidence>
<dbReference type="HAMAP" id="MF_01400">
    <property type="entry name" value="MsrB"/>
    <property type="match status" value="1"/>
</dbReference>
<dbReference type="AlphaFoldDB" id="A0A4Y6UPS3"/>
<dbReference type="NCBIfam" id="TIGR00357">
    <property type="entry name" value="peptide-methionine (R)-S-oxide reductase MsrB"/>
    <property type="match status" value="1"/>
</dbReference>
<comment type="catalytic activity">
    <reaction evidence="5 9">
        <text>L-methionyl-[protein] + [thioredoxin]-disulfide + H2O = L-methionyl-(S)-S-oxide-[protein] + [thioredoxin]-dithiol</text>
        <dbReference type="Rhea" id="RHEA:14217"/>
        <dbReference type="Rhea" id="RHEA-COMP:10698"/>
        <dbReference type="Rhea" id="RHEA-COMP:10700"/>
        <dbReference type="Rhea" id="RHEA-COMP:12313"/>
        <dbReference type="Rhea" id="RHEA-COMP:12315"/>
        <dbReference type="ChEBI" id="CHEBI:15377"/>
        <dbReference type="ChEBI" id="CHEBI:16044"/>
        <dbReference type="ChEBI" id="CHEBI:29950"/>
        <dbReference type="ChEBI" id="CHEBI:44120"/>
        <dbReference type="ChEBI" id="CHEBI:50058"/>
        <dbReference type="EC" id="1.8.4.11"/>
    </reaction>
</comment>
<evidence type="ECO:0000259" key="10">
    <source>
        <dbReference type="PROSITE" id="PS51790"/>
    </source>
</evidence>
<feature type="active site" description="Nucleophile" evidence="8">
    <location>
        <position position="295"/>
    </location>
</feature>
<dbReference type="GO" id="GO:0008113">
    <property type="term" value="F:peptide-methionine (S)-S-oxide reductase activity"/>
    <property type="evidence" value="ECO:0007669"/>
    <property type="project" value="UniProtKB-UniRule"/>
</dbReference>
<evidence type="ECO:0000256" key="2">
    <source>
        <dbReference type="ARBA" id="ARBA00007174"/>
    </source>
</evidence>
<feature type="domain" description="MsrB" evidence="10">
    <location>
        <begin position="184"/>
        <end position="306"/>
    </location>
</feature>
<accession>A0A4Y6UPS3</accession>
<comment type="caution">
    <text evidence="8">Lacks conserved residue(s) required for the propagation of feature annotation.</text>
</comment>
<dbReference type="EC" id="1.8.4.12" evidence="8"/>
<evidence type="ECO:0000313" key="11">
    <source>
        <dbReference type="EMBL" id="QDH19632.1"/>
    </source>
</evidence>
<dbReference type="PANTHER" id="PTHR43774">
    <property type="entry name" value="PEPTIDE METHIONINE SULFOXIDE REDUCTASE"/>
    <property type="match status" value="1"/>
</dbReference>
<dbReference type="FunFam" id="2.170.150.20:FF:000003">
    <property type="entry name" value="Peptide methionine sulfoxide reductase MsrB"/>
    <property type="match status" value="1"/>
</dbReference>
<dbReference type="PANTHER" id="PTHR43774:SF1">
    <property type="entry name" value="PEPTIDE METHIONINE SULFOXIDE REDUCTASE MSRA 2"/>
    <property type="match status" value="1"/>
</dbReference>
<evidence type="ECO:0000313" key="12">
    <source>
        <dbReference type="Proteomes" id="UP000316968"/>
    </source>
</evidence>